<sequence>MLVTSEVERKVSSCLAITDKRLWLMFSVLILAWVVVYQDTLRAMEAIWSTSDTFAHGYFILPISLWLVWRDKENFLQSRVRPGWLALPLLVASLFVWLFAYSADINVLGQLSAVTSLVLLIWLVMGNKLAWHYKFPLMYLFFAVPMGENLIPLLQDVTAWFTVFFLKLNGIPVYVDGLYIQIPTGMFEVAVACSGIRYLIASVAVGTLFSYLTYNKTYKKILFVIFALTLPILANGIRAYGIVAIAYYTDMKYATGADHLIYGWLFFGVVIMLMFWIGGFFADKAQATKGSDNEKLGSEAQMKFSKYAVLPLLSLPLLLLTFFVLKSIPSVNLKENNITAEVSSSWGISFEDAYEKVYQRNEQGIEVFQAIYGNKQNKGELIVWQNVTHDYDRWTIVAKKKLVLNNKPVMLVHLRTIDGQPRSYLYQYKVGDFYTVSDNQAKLMQAWNSLSRQSDFSEMRAMSFAGESDLSQVESDLSQAFNQYEFKGEMSE</sequence>
<dbReference type="RefSeq" id="WP_052056250.1">
    <property type="nucleotide sequence ID" value="NZ_JQED01000005.1"/>
</dbReference>
<keyword evidence="4 8" id="KW-0812">Transmembrane</keyword>
<evidence type="ECO:0000256" key="2">
    <source>
        <dbReference type="ARBA" id="ARBA00022475"/>
    </source>
</evidence>
<dbReference type="AlphaFoldDB" id="A0A099KVE7"/>
<evidence type="ECO:0000256" key="3">
    <source>
        <dbReference type="ARBA" id="ARBA00022670"/>
    </source>
</evidence>
<evidence type="ECO:0000256" key="8">
    <source>
        <dbReference type="SAM" id="Phobius"/>
    </source>
</evidence>
<dbReference type="GO" id="GO:0005886">
    <property type="term" value="C:plasma membrane"/>
    <property type="evidence" value="ECO:0007669"/>
    <property type="project" value="UniProtKB-SubCell"/>
</dbReference>
<evidence type="ECO:0000256" key="6">
    <source>
        <dbReference type="ARBA" id="ARBA00022989"/>
    </source>
</evidence>
<proteinExistence type="predicted"/>
<feature type="transmembrane region" description="Helical" evidence="8">
    <location>
        <begin position="53"/>
        <end position="70"/>
    </location>
</feature>
<dbReference type="InterPro" id="IPR017540">
    <property type="entry name" value="Exosortase-1"/>
</dbReference>
<reference evidence="10 11" key="1">
    <citation type="submission" date="2014-08" db="EMBL/GenBank/DDBJ databases">
        <title>Genomic and Phenotypic Diversity of Colwellia psychrerythraea strains from Disparate Marine Basins.</title>
        <authorList>
            <person name="Techtmann S.M."/>
            <person name="Stelling S.C."/>
            <person name="Utturkar S.M."/>
            <person name="Alshibli N."/>
            <person name="Harris A."/>
            <person name="Brown S.D."/>
            <person name="Hazen T.C."/>
        </authorList>
    </citation>
    <scope>NUCLEOTIDE SEQUENCE [LARGE SCALE GENOMIC DNA]</scope>
    <source>
        <strain evidence="10 11">ND2E</strain>
    </source>
</reference>
<dbReference type="InterPro" id="IPR013426">
    <property type="entry name" value="EpsH-like"/>
</dbReference>
<feature type="transmembrane region" description="Helical" evidence="8">
    <location>
        <begin position="137"/>
        <end position="166"/>
    </location>
</feature>
<feature type="transmembrane region" description="Helical" evidence="8">
    <location>
        <begin position="21"/>
        <end position="38"/>
    </location>
</feature>
<gene>
    <name evidence="10" type="ORF">ND2E_1903</name>
</gene>
<dbReference type="Pfam" id="PF09721">
    <property type="entry name" value="Exosortase_EpsH"/>
    <property type="match status" value="1"/>
</dbReference>
<feature type="transmembrane region" description="Helical" evidence="8">
    <location>
        <begin position="221"/>
        <end position="249"/>
    </location>
</feature>
<feature type="domain" description="Methanolan biosynthesis EpsI" evidence="9">
    <location>
        <begin position="355"/>
        <end position="454"/>
    </location>
</feature>
<keyword evidence="6 8" id="KW-1133">Transmembrane helix</keyword>
<evidence type="ECO:0000313" key="10">
    <source>
        <dbReference type="EMBL" id="KGJ94714.1"/>
    </source>
</evidence>
<evidence type="ECO:0000256" key="1">
    <source>
        <dbReference type="ARBA" id="ARBA00004651"/>
    </source>
</evidence>
<organism evidence="10 11">
    <name type="scientific">Colwellia psychrerythraea</name>
    <name type="common">Vibrio psychroerythus</name>
    <dbReference type="NCBI Taxonomy" id="28229"/>
    <lineage>
        <taxon>Bacteria</taxon>
        <taxon>Pseudomonadati</taxon>
        <taxon>Pseudomonadota</taxon>
        <taxon>Gammaproteobacteria</taxon>
        <taxon>Alteromonadales</taxon>
        <taxon>Colwelliaceae</taxon>
        <taxon>Colwellia</taxon>
    </lineage>
</organism>
<evidence type="ECO:0000256" key="7">
    <source>
        <dbReference type="ARBA" id="ARBA00023136"/>
    </source>
</evidence>
<dbReference type="InterPro" id="IPR026392">
    <property type="entry name" value="Exo/Archaeosortase_dom"/>
</dbReference>
<dbReference type="Proteomes" id="UP000029843">
    <property type="component" value="Unassembled WGS sequence"/>
</dbReference>
<name>A0A099KVE7_COLPS</name>
<keyword evidence="5" id="KW-0378">Hydrolase</keyword>
<evidence type="ECO:0000259" key="9">
    <source>
        <dbReference type="Pfam" id="PF11984"/>
    </source>
</evidence>
<feature type="transmembrane region" description="Helical" evidence="8">
    <location>
        <begin position="261"/>
        <end position="283"/>
    </location>
</feature>
<dbReference type="NCBIfam" id="TIGR02602">
    <property type="entry name" value="8TM_EpsH"/>
    <property type="match status" value="1"/>
</dbReference>
<keyword evidence="3" id="KW-0645">Protease</keyword>
<accession>A0A099KVE7</accession>
<dbReference type="PATRIC" id="fig|28229.4.peg.922"/>
<feature type="transmembrane region" description="Helical" evidence="8">
    <location>
        <begin position="186"/>
        <end position="209"/>
    </location>
</feature>
<evidence type="ECO:0000313" key="11">
    <source>
        <dbReference type="Proteomes" id="UP000029843"/>
    </source>
</evidence>
<dbReference type="Pfam" id="PF11984">
    <property type="entry name" value="DUF3485"/>
    <property type="match status" value="1"/>
</dbReference>
<dbReference type="InterPro" id="IPR019127">
    <property type="entry name" value="Exosortase"/>
</dbReference>
<comment type="caution">
    <text evidence="10">The sequence shown here is derived from an EMBL/GenBank/DDBJ whole genome shotgun (WGS) entry which is preliminary data.</text>
</comment>
<dbReference type="GO" id="GO:0008233">
    <property type="term" value="F:peptidase activity"/>
    <property type="evidence" value="ECO:0007669"/>
    <property type="project" value="UniProtKB-KW"/>
</dbReference>
<dbReference type="InterPro" id="IPR014263">
    <property type="entry name" value="Methanolan_biosynth_EpsI"/>
</dbReference>
<protein>
    <submittedName>
        <fullName evidence="10">Exosortase 1</fullName>
    </submittedName>
</protein>
<feature type="transmembrane region" description="Helical" evidence="8">
    <location>
        <begin position="304"/>
        <end position="325"/>
    </location>
</feature>
<dbReference type="NCBIfam" id="TIGR04178">
    <property type="entry name" value="exo_archaeo"/>
    <property type="match status" value="1"/>
</dbReference>
<keyword evidence="2" id="KW-1003">Cell membrane</keyword>
<dbReference type="GO" id="GO:0006508">
    <property type="term" value="P:proteolysis"/>
    <property type="evidence" value="ECO:0007669"/>
    <property type="project" value="UniProtKB-KW"/>
</dbReference>
<evidence type="ECO:0000256" key="5">
    <source>
        <dbReference type="ARBA" id="ARBA00022801"/>
    </source>
</evidence>
<dbReference type="NCBIfam" id="TIGR03109">
    <property type="entry name" value="exosort_XrtA"/>
    <property type="match status" value="1"/>
</dbReference>
<feature type="transmembrane region" description="Helical" evidence="8">
    <location>
        <begin position="82"/>
        <end position="101"/>
    </location>
</feature>
<evidence type="ECO:0000256" key="4">
    <source>
        <dbReference type="ARBA" id="ARBA00022692"/>
    </source>
</evidence>
<keyword evidence="7 8" id="KW-0472">Membrane</keyword>
<dbReference type="EMBL" id="JQED01000005">
    <property type="protein sequence ID" value="KGJ94714.1"/>
    <property type="molecule type" value="Genomic_DNA"/>
</dbReference>
<feature type="transmembrane region" description="Helical" evidence="8">
    <location>
        <begin position="107"/>
        <end position="125"/>
    </location>
</feature>
<comment type="subcellular location">
    <subcellularLocation>
        <location evidence="1">Cell membrane</location>
        <topology evidence="1">Multi-pass membrane protein</topology>
    </subcellularLocation>
</comment>